<evidence type="ECO:0000313" key="2">
    <source>
        <dbReference type="Proteomes" id="UP000000286"/>
    </source>
</evidence>
<gene>
    <name evidence="1" type="ORF">EC1118_1D0_5490g</name>
</gene>
<name>C8Z5I2_YEAS8</name>
<evidence type="ECO:0000313" key="1">
    <source>
        <dbReference type="EMBL" id="CAY78771.1"/>
    </source>
</evidence>
<sequence>MPSTCLVTVETQDPQVIPCTLSSPSFVLMAVISESLSISQSNPQSSIISLIESAVTSLSYVTWHSLVTKLISHFVTPFKARNCVLIVLVQALHVIPCTASITSLISF</sequence>
<proteinExistence type="predicted"/>
<accession>C8Z5I2</accession>
<reference evidence="1 2" key="1">
    <citation type="journal article" date="2009" name="Proc. Natl. Acad. Sci. U.S.A.">
        <title>Eukaryote-to-eukaryote gene transfer events revealed by the genome sequence of the wine yeast Saccharomyces cerevisiae EC1118.</title>
        <authorList>
            <person name="Novo M."/>
            <person name="Bigey F."/>
            <person name="Beyne E."/>
            <person name="Galeote V."/>
            <person name="Gavory F."/>
            <person name="Mallet S."/>
            <person name="Cambot B."/>
            <person name="Legras J.L."/>
            <person name="Wincker P."/>
            <person name="Casaregola S."/>
            <person name="Dequin S."/>
        </authorList>
    </citation>
    <scope>NUCLEOTIDE SEQUENCE [LARGE SCALE GENOMIC DNA]</scope>
    <source>
        <strain evidence="2">Lalvin EC1118 / Prise de mousse</strain>
    </source>
</reference>
<protein>
    <submittedName>
        <fullName evidence="1">EC1118_1D0_5490p</fullName>
    </submittedName>
</protein>
<organism evidence="1 2">
    <name type="scientific">Saccharomyces cerevisiae (strain Lalvin EC1118 / Prise de mousse)</name>
    <name type="common">Baker's yeast</name>
    <dbReference type="NCBI Taxonomy" id="643680"/>
    <lineage>
        <taxon>Eukaryota</taxon>
        <taxon>Fungi</taxon>
        <taxon>Dikarya</taxon>
        <taxon>Ascomycota</taxon>
        <taxon>Saccharomycotina</taxon>
        <taxon>Saccharomycetes</taxon>
        <taxon>Saccharomycetales</taxon>
        <taxon>Saccharomycetaceae</taxon>
        <taxon>Saccharomyces</taxon>
    </lineage>
</organism>
<dbReference type="EMBL" id="FN393063">
    <property type="protein sequence ID" value="CAY78771.1"/>
    <property type="molecule type" value="Genomic_DNA"/>
</dbReference>
<dbReference type="Proteomes" id="UP000000286">
    <property type="component" value="Chromosome IV"/>
</dbReference>
<dbReference type="AlphaFoldDB" id="C8Z5I2"/>
<dbReference type="HOGENOM" id="CLU_2212006_0_0_1"/>